<evidence type="ECO:0000259" key="3">
    <source>
        <dbReference type="Pfam" id="PF05699"/>
    </source>
</evidence>
<name>A0AAP0CZ75_9ASTR</name>
<proteinExistence type="predicted"/>
<dbReference type="EMBL" id="JBCNJP010000017">
    <property type="protein sequence ID" value="KAK9064821.1"/>
    <property type="molecule type" value="Genomic_DNA"/>
</dbReference>
<accession>A0AAP0CZ75</accession>
<protein>
    <submittedName>
        <fullName evidence="4">Uncharacterized protein</fullName>
    </submittedName>
</protein>
<feature type="domain" description="DUF659" evidence="2">
    <location>
        <begin position="146"/>
        <end position="297"/>
    </location>
</feature>
<dbReference type="SUPFAM" id="SSF53098">
    <property type="entry name" value="Ribonuclease H-like"/>
    <property type="match status" value="1"/>
</dbReference>
<dbReference type="Proteomes" id="UP001408789">
    <property type="component" value="Unassembled WGS sequence"/>
</dbReference>
<dbReference type="InterPro" id="IPR012337">
    <property type="entry name" value="RNaseH-like_sf"/>
</dbReference>
<feature type="compositionally biased region" description="Polar residues" evidence="1">
    <location>
        <begin position="73"/>
        <end position="91"/>
    </location>
</feature>
<evidence type="ECO:0000256" key="1">
    <source>
        <dbReference type="SAM" id="MobiDB-lite"/>
    </source>
</evidence>
<dbReference type="InterPro" id="IPR007021">
    <property type="entry name" value="DUF659"/>
</dbReference>
<dbReference type="Pfam" id="PF05699">
    <property type="entry name" value="Dimer_Tnp_hAT"/>
    <property type="match status" value="1"/>
</dbReference>
<reference evidence="4 5" key="1">
    <citation type="submission" date="2024-04" db="EMBL/GenBank/DDBJ databases">
        <title>The reference genome of an endangered Asteraceae, Deinandra increscens subsp. villosa, native to the Central Coast of California.</title>
        <authorList>
            <person name="Guilliams M."/>
            <person name="Hasenstab-Lehman K."/>
            <person name="Meyer R."/>
            <person name="Mcevoy S."/>
        </authorList>
    </citation>
    <scope>NUCLEOTIDE SEQUENCE [LARGE SCALE GENOMIC DNA]</scope>
    <source>
        <tissue evidence="4">Leaf</tissue>
    </source>
</reference>
<comment type="caution">
    <text evidence="4">The sequence shown here is derived from an EMBL/GenBank/DDBJ whole genome shotgun (WGS) entry which is preliminary data.</text>
</comment>
<gene>
    <name evidence="4" type="ORF">SSX86_016203</name>
</gene>
<organism evidence="4 5">
    <name type="scientific">Deinandra increscens subsp. villosa</name>
    <dbReference type="NCBI Taxonomy" id="3103831"/>
    <lineage>
        <taxon>Eukaryota</taxon>
        <taxon>Viridiplantae</taxon>
        <taxon>Streptophyta</taxon>
        <taxon>Embryophyta</taxon>
        <taxon>Tracheophyta</taxon>
        <taxon>Spermatophyta</taxon>
        <taxon>Magnoliopsida</taxon>
        <taxon>eudicotyledons</taxon>
        <taxon>Gunneridae</taxon>
        <taxon>Pentapetalae</taxon>
        <taxon>asterids</taxon>
        <taxon>campanulids</taxon>
        <taxon>Asterales</taxon>
        <taxon>Asteraceae</taxon>
        <taxon>Asteroideae</taxon>
        <taxon>Heliantheae alliance</taxon>
        <taxon>Madieae</taxon>
        <taxon>Madiinae</taxon>
        <taxon>Deinandra</taxon>
    </lineage>
</organism>
<evidence type="ECO:0000313" key="4">
    <source>
        <dbReference type="EMBL" id="KAK9064821.1"/>
    </source>
</evidence>
<evidence type="ECO:0000259" key="2">
    <source>
        <dbReference type="Pfam" id="PF04937"/>
    </source>
</evidence>
<dbReference type="AlphaFoldDB" id="A0AAP0CZ75"/>
<evidence type="ECO:0000313" key="5">
    <source>
        <dbReference type="Proteomes" id="UP001408789"/>
    </source>
</evidence>
<dbReference type="PANTHER" id="PTHR32166">
    <property type="entry name" value="OSJNBA0013A04.12 PROTEIN"/>
    <property type="match status" value="1"/>
</dbReference>
<dbReference type="GO" id="GO:0046983">
    <property type="term" value="F:protein dimerization activity"/>
    <property type="evidence" value="ECO:0007669"/>
    <property type="project" value="InterPro"/>
</dbReference>
<dbReference type="Pfam" id="PF04937">
    <property type="entry name" value="DUF659"/>
    <property type="match status" value="1"/>
</dbReference>
<feature type="domain" description="HAT C-terminal dimerisation" evidence="3">
    <location>
        <begin position="481"/>
        <end position="550"/>
    </location>
</feature>
<dbReference type="InterPro" id="IPR008906">
    <property type="entry name" value="HATC_C_dom"/>
</dbReference>
<dbReference type="PANTHER" id="PTHR32166:SF121">
    <property type="entry name" value="DUF659 DOMAIN-CONTAINING PROTEIN"/>
    <property type="match status" value="1"/>
</dbReference>
<feature type="compositionally biased region" description="Basic and acidic residues" evidence="1">
    <location>
        <begin position="31"/>
        <end position="43"/>
    </location>
</feature>
<sequence length="738" mass="84680">MKQHLAHIKGDVGPCKKVPADVKFTMQGLLKEQERKSKRKTSELEDNINILDEDEEDDETQRKNQARKGKKPATSTMHPFFTKGTNDSTQPSIRKAMQTKERLHDADLALAMWFYDSCIPMNACNSPYFQIAIDKIATIGYGYQAPNYHALRVNLLKDAKTHVSCLIDSFRSNWIESGCTIMSDGWRDIRQRHLINFLVYCEKGISFIKSVDASNIENNSSNLCNLFAEIVEMVGPKNVVQIITDNVANYKHAGELLCDRYPSMTWSPCAAHCLNLVMKDVSELENVKSLITLASRVTVFIYNHKWPLNWLRQRPGWTEIIRPGSTRFGTSFIALKSLVDHKDDLQAMVVSNEFKKMLKMRNAIECKSIVLKEEFWNNCLITVKVMTPLLRLLRLCDMDEKPSMGYVYDGIASIHRAAYWLNPAFQYDPNSFCKDANVVRGVLDMAEKNFSGIDVLDITKALGKFRDAHDHFGRPSAVASRNATQPAEWWRLFGGEYPMLQTLAVRLLSQTASSSGCERNWSVFERIHTKRRNRLEHQRLNDLVFVHYNLRLQNRHLSSKRSYDPIDYECIENADFWVVEEEAQGELNINEIEDMLNETQPTTQTQGMVMFVDFSLIYQKSFTGFGAVVYDPCPEFFEYLMTTDGTLWELMMFIPNPELAGFVVVGEPDVSYLLEREVRTGASVANEEILGFTKLFIDERILDNISRDNAVVFYALYYCLLSIEPTLQISSITYTDRL</sequence>
<feature type="region of interest" description="Disordered" evidence="1">
    <location>
        <begin position="31"/>
        <end position="91"/>
    </location>
</feature>
<keyword evidence="5" id="KW-1185">Reference proteome</keyword>